<dbReference type="Proteomes" id="UP000683925">
    <property type="component" value="Unassembled WGS sequence"/>
</dbReference>
<comment type="caution">
    <text evidence="3">The sequence shown here is derived from an EMBL/GenBank/DDBJ whole genome shotgun (WGS) entry which is preliminary data.</text>
</comment>
<name>A0A8S1XCH3_PAROT</name>
<keyword evidence="4" id="KW-1185">Reference proteome</keyword>
<evidence type="ECO:0000313" key="3">
    <source>
        <dbReference type="EMBL" id="CAD8198966.1"/>
    </source>
</evidence>
<keyword evidence="2" id="KW-0072">Autophagy</keyword>
<reference evidence="3" key="1">
    <citation type="submission" date="2021-01" db="EMBL/GenBank/DDBJ databases">
        <authorList>
            <consortium name="Genoscope - CEA"/>
            <person name="William W."/>
        </authorList>
    </citation>
    <scope>NUCLEOTIDE SEQUENCE</scope>
</reference>
<evidence type="ECO:0000313" key="4">
    <source>
        <dbReference type="Proteomes" id="UP000683925"/>
    </source>
</evidence>
<gene>
    <name evidence="3" type="ORF">POCTA_138.1.T1180076</name>
</gene>
<evidence type="ECO:0000256" key="1">
    <source>
        <dbReference type="PIRSR" id="PIRSR604241-50"/>
    </source>
</evidence>
<evidence type="ECO:0000256" key="2">
    <source>
        <dbReference type="RuleBase" id="RU004384"/>
    </source>
</evidence>
<accession>A0A8S1XCH3</accession>
<organism evidence="3 4">
    <name type="scientific">Paramecium octaurelia</name>
    <dbReference type="NCBI Taxonomy" id="43137"/>
    <lineage>
        <taxon>Eukaryota</taxon>
        <taxon>Sar</taxon>
        <taxon>Alveolata</taxon>
        <taxon>Ciliophora</taxon>
        <taxon>Intramacronucleata</taxon>
        <taxon>Oligohymenophorea</taxon>
        <taxon>Peniculida</taxon>
        <taxon>Parameciidae</taxon>
        <taxon>Paramecium</taxon>
    </lineage>
</organism>
<comment type="similarity">
    <text evidence="2">Belongs to the ATG8 family.</text>
</comment>
<dbReference type="GO" id="GO:0006914">
    <property type="term" value="P:autophagy"/>
    <property type="evidence" value="ECO:0007669"/>
    <property type="project" value="UniProtKB-KW"/>
</dbReference>
<sequence length="139" mass="16573">MIQKKLNVMGMVNDNEFEYKKVYTKEQRLEKYEKVIKHTGEERILVVLERHRKAKIQKQNDKLSQFQLFAINKNKTLVELMQYVKQNAGIDVSTSIFLYCNNQLLMMKSDISVGTLYETYQNKEDNHLYLKYADFETFG</sequence>
<proteinExistence type="inferred from homology"/>
<dbReference type="OMA" id="CNNQLLM"/>
<dbReference type="OrthoDB" id="6738456at2759"/>
<dbReference type="AlphaFoldDB" id="A0A8S1XCH3"/>
<keyword evidence="1" id="KW-0449">Lipoprotein</keyword>
<dbReference type="EMBL" id="CAJJDP010000118">
    <property type="protein sequence ID" value="CAD8198966.1"/>
    <property type="molecule type" value="Genomic_DNA"/>
</dbReference>
<dbReference type="FunFam" id="3.10.20.90:FF:000564">
    <property type="entry name" value="Autophagy-related protein"/>
    <property type="match status" value="1"/>
</dbReference>
<dbReference type="PANTHER" id="PTHR10969">
    <property type="entry name" value="MICROTUBULE-ASSOCIATED PROTEINS 1A/1B LIGHT CHAIN 3-RELATED"/>
    <property type="match status" value="1"/>
</dbReference>
<dbReference type="InterPro" id="IPR004241">
    <property type="entry name" value="Atg8-like"/>
</dbReference>
<protein>
    <recommendedName>
        <fullName evidence="2">Autophagy-related protein</fullName>
    </recommendedName>
</protein>
<dbReference type="Pfam" id="PF02991">
    <property type="entry name" value="ATG8"/>
    <property type="match status" value="1"/>
</dbReference>
<feature type="lipid moiety-binding region" description="Phosphatidylserine amidated glycine; alternate" evidence="1">
    <location>
        <position position="139"/>
    </location>
</feature>